<dbReference type="GO" id="GO:0007165">
    <property type="term" value="P:signal transduction"/>
    <property type="evidence" value="ECO:0007669"/>
    <property type="project" value="TreeGrafter"/>
</dbReference>
<evidence type="ECO:0000256" key="4">
    <source>
        <dbReference type="ARBA" id="ARBA00022723"/>
    </source>
</evidence>
<dbReference type="PRINTS" id="PR00377">
    <property type="entry name" value="IMPHPHTASES"/>
</dbReference>
<dbReference type="GO" id="GO:0006020">
    <property type="term" value="P:inositol metabolic process"/>
    <property type="evidence" value="ECO:0007669"/>
    <property type="project" value="TreeGrafter"/>
</dbReference>
<evidence type="ECO:0000256" key="2">
    <source>
        <dbReference type="ARBA" id="ARBA00001946"/>
    </source>
</evidence>
<evidence type="ECO:0000313" key="11">
    <source>
        <dbReference type="Proteomes" id="UP000254326"/>
    </source>
</evidence>
<evidence type="ECO:0000256" key="1">
    <source>
        <dbReference type="ARBA" id="ARBA00001033"/>
    </source>
</evidence>
<evidence type="ECO:0000256" key="8">
    <source>
        <dbReference type="PIRSR" id="PIRSR600760-2"/>
    </source>
</evidence>
<feature type="binding site" evidence="8">
    <location>
        <position position="93"/>
    </location>
    <ligand>
        <name>Mg(2+)</name>
        <dbReference type="ChEBI" id="CHEBI:18420"/>
        <label>2</label>
    </ligand>
</feature>
<dbReference type="Gene3D" id="3.40.190.80">
    <property type="match status" value="1"/>
</dbReference>
<protein>
    <recommendedName>
        <fullName evidence="9">Inositol-1-monophosphatase</fullName>
        <ecNumber evidence="9">3.1.3.25</ecNumber>
    </recommendedName>
</protein>
<dbReference type="EMBL" id="QKRA01000015">
    <property type="protein sequence ID" value="RDL42718.1"/>
    <property type="molecule type" value="Genomic_DNA"/>
</dbReference>
<dbReference type="Pfam" id="PF00459">
    <property type="entry name" value="Inositol_P"/>
    <property type="match status" value="1"/>
</dbReference>
<evidence type="ECO:0000256" key="7">
    <source>
        <dbReference type="ARBA" id="ARBA00022842"/>
    </source>
</evidence>
<dbReference type="OrthoDB" id="9785695at2"/>
<dbReference type="PANTHER" id="PTHR20854:SF4">
    <property type="entry name" value="INOSITOL-1-MONOPHOSPHATASE-RELATED"/>
    <property type="match status" value="1"/>
</dbReference>
<dbReference type="InterPro" id="IPR020550">
    <property type="entry name" value="Inositol_monophosphatase_CS"/>
</dbReference>
<keyword evidence="7 8" id="KW-0460">Magnesium</keyword>
<feature type="binding site" evidence="8">
    <location>
        <position position="94"/>
    </location>
    <ligand>
        <name>Mg(2+)</name>
        <dbReference type="ChEBI" id="CHEBI:18420"/>
        <label>1</label>
        <note>catalytic</note>
    </ligand>
</feature>
<sequence>MVDQSAQKWLESAKNWAFQAGEIIRNGRSNGQFQHDYKLGHELVTSVDLAVDRFLCEQIQTVFPEHLIFSEESSPDLTLALNSGVPVWVIDPIDGTVNFAQGLLHVAVSIAVYYQGYRIVGVVHAPFLEETYHAVRGGGAWLNDQPISVSKRSELRNAVVATGFPYQRDSLPELIQCVAAVLGQCQDIRRNGSAALDLCAVACGQMDAYYESVKPWDMAAGALIAEEAGAVVGSFGGQRAQWPTALNGDNLLVSTPKLFTPLEALLVEAKGLPSQT</sequence>
<evidence type="ECO:0000313" key="10">
    <source>
        <dbReference type="EMBL" id="RDL42718.1"/>
    </source>
</evidence>
<dbReference type="EC" id="3.1.3.25" evidence="9"/>
<dbReference type="InterPro" id="IPR033942">
    <property type="entry name" value="IMPase"/>
</dbReference>
<accession>A0A370U4P0</accession>
<evidence type="ECO:0000256" key="3">
    <source>
        <dbReference type="ARBA" id="ARBA00009759"/>
    </source>
</evidence>
<keyword evidence="6" id="KW-0805">Transcription regulation</keyword>
<dbReference type="CDD" id="cd01639">
    <property type="entry name" value="IMPase"/>
    <property type="match status" value="1"/>
</dbReference>
<keyword evidence="5 9" id="KW-0378">Hydrolase</keyword>
<organism evidence="10 11">
    <name type="scientific">Marinomonas piezotolerans</name>
    <dbReference type="NCBI Taxonomy" id="2213058"/>
    <lineage>
        <taxon>Bacteria</taxon>
        <taxon>Pseudomonadati</taxon>
        <taxon>Pseudomonadota</taxon>
        <taxon>Gammaproteobacteria</taxon>
        <taxon>Oceanospirillales</taxon>
        <taxon>Oceanospirillaceae</taxon>
        <taxon>Marinomonas</taxon>
    </lineage>
</organism>
<comment type="similarity">
    <text evidence="3 9">Belongs to the inositol monophosphatase superfamily.</text>
</comment>
<dbReference type="Gene3D" id="3.30.540.10">
    <property type="entry name" value="Fructose-1,6-Bisphosphatase, subunit A, domain 1"/>
    <property type="match status" value="1"/>
</dbReference>
<evidence type="ECO:0000256" key="6">
    <source>
        <dbReference type="ARBA" id="ARBA00022814"/>
    </source>
</evidence>
<keyword evidence="4 8" id="KW-0479">Metal-binding</keyword>
<dbReference type="GO" id="GO:0031564">
    <property type="term" value="P:transcription antitermination"/>
    <property type="evidence" value="ECO:0007669"/>
    <property type="project" value="UniProtKB-KW"/>
</dbReference>
<evidence type="ECO:0000256" key="5">
    <source>
        <dbReference type="ARBA" id="ARBA00022801"/>
    </source>
</evidence>
<feature type="binding site" evidence="8">
    <location>
        <position position="91"/>
    </location>
    <ligand>
        <name>Mg(2+)</name>
        <dbReference type="ChEBI" id="CHEBI:18420"/>
        <label>1</label>
        <note>catalytic</note>
    </ligand>
</feature>
<name>A0A370U4P0_9GAMM</name>
<gene>
    <name evidence="10" type="ORF">DN730_17970</name>
</gene>
<evidence type="ECO:0000256" key="9">
    <source>
        <dbReference type="RuleBase" id="RU364068"/>
    </source>
</evidence>
<dbReference type="InterPro" id="IPR000760">
    <property type="entry name" value="Inositol_monophosphatase-like"/>
</dbReference>
<keyword evidence="6" id="KW-0889">Transcription antitermination</keyword>
<comment type="catalytic activity">
    <reaction evidence="1 9">
        <text>a myo-inositol phosphate + H2O = myo-inositol + phosphate</text>
        <dbReference type="Rhea" id="RHEA:24056"/>
        <dbReference type="ChEBI" id="CHEBI:15377"/>
        <dbReference type="ChEBI" id="CHEBI:17268"/>
        <dbReference type="ChEBI" id="CHEBI:43474"/>
        <dbReference type="ChEBI" id="CHEBI:84139"/>
        <dbReference type="EC" id="3.1.3.25"/>
    </reaction>
</comment>
<dbReference type="AlphaFoldDB" id="A0A370U4P0"/>
<dbReference type="PROSITE" id="PS00630">
    <property type="entry name" value="IMP_2"/>
    <property type="match status" value="1"/>
</dbReference>
<dbReference type="SUPFAM" id="SSF56655">
    <property type="entry name" value="Carbohydrate phosphatase"/>
    <property type="match status" value="1"/>
</dbReference>
<dbReference type="FunFam" id="3.30.540.10:FF:000003">
    <property type="entry name" value="Inositol-1-monophosphatase"/>
    <property type="match status" value="1"/>
</dbReference>
<dbReference type="Proteomes" id="UP000254326">
    <property type="component" value="Unassembled WGS sequence"/>
</dbReference>
<dbReference type="GO" id="GO:0008934">
    <property type="term" value="F:inositol monophosphate 1-phosphatase activity"/>
    <property type="evidence" value="ECO:0007669"/>
    <property type="project" value="InterPro"/>
</dbReference>
<keyword evidence="6" id="KW-0804">Transcription</keyword>
<feature type="binding site" evidence="8">
    <location>
        <position position="217"/>
    </location>
    <ligand>
        <name>Mg(2+)</name>
        <dbReference type="ChEBI" id="CHEBI:18420"/>
        <label>1</label>
        <note>catalytic</note>
    </ligand>
</feature>
<dbReference type="PANTHER" id="PTHR20854">
    <property type="entry name" value="INOSITOL MONOPHOSPHATASE"/>
    <property type="match status" value="1"/>
</dbReference>
<proteinExistence type="inferred from homology"/>
<comment type="caution">
    <text evidence="10">The sequence shown here is derived from an EMBL/GenBank/DDBJ whole genome shotgun (WGS) entry which is preliminary data.</text>
</comment>
<reference evidence="10 11" key="1">
    <citation type="submission" date="2018-06" db="EMBL/GenBank/DDBJ databases">
        <title>Marinomonas sp. YLB-05 draft genome sequence.</title>
        <authorList>
            <person name="Yu L."/>
            <person name="Tang X."/>
        </authorList>
    </citation>
    <scope>NUCLEOTIDE SEQUENCE [LARGE SCALE GENOMIC DNA]</scope>
    <source>
        <strain evidence="10 11">YLB-05</strain>
    </source>
</reference>
<keyword evidence="11" id="KW-1185">Reference proteome</keyword>
<comment type="cofactor">
    <cofactor evidence="2 8 9">
        <name>Mg(2+)</name>
        <dbReference type="ChEBI" id="CHEBI:18420"/>
    </cofactor>
</comment>
<feature type="binding site" evidence="8">
    <location>
        <position position="71"/>
    </location>
    <ligand>
        <name>Mg(2+)</name>
        <dbReference type="ChEBI" id="CHEBI:18420"/>
        <label>1</label>
        <note>catalytic</note>
    </ligand>
</feature>
<dbReference type="RefSeq" id="WP_115469520.1">
    <property type="nucleotide sequence ID" value="NZ_QKRA01000015.1"/>
</dbReference>
<dbReference type="GO" id="GO:0046854">
    <property type="term" value="P:phosphatidylinositol phosphate biosynthetic process"/>
    <property type="evidence" value="ECO:0007669"/>
    <property type="project" value="InterPro"/>
</dbReference>
<dbReference type="GO" id="GO:0046872">
    <property type="term" value="F:metal ion binding"/>
    <property type="evidence" value="ECO:0007669"/>
    <property type="project" value="UniProtKB-KW"/>
</dbReference>